<evidence type="ECO:0000313" key="2">
    <source>
        <dbReference type="EMBL" id="KXT13529.1"/>
    </source>
</evidence>
<evidence type="ECO:0000256" key="1">
    <source>
        <dbReference type="SAM" id="MobiDB-lite"/>
    </source>
</evidence>
<comment type="caution">
    <text evidence="2">The sequence shown here is derived from an EMBL/GenBank/DDBJ whole genome shotgun (WGS) entry which is preliminary data.</text>
</comment>
<sequence>MSLAITFHLIALQPWFASTRLSWQVSDLPHPVPLTSYPYQAVTYPCFGMEKMLLVIVLLVDALSLFLLGSSPYTAAITFISLQVGEKMHWDREFEKLRKEEFAELLEGVSHESKGSGVLHQRKDSTSSWYADGR</sequence>
<feature type="region of interest" description="Disordered" evidence="1">
    <location>
        <begin position="109"/>
        <end position="134"/>
    </location>
</feature>
<reference evidence="2 3" key="1">
    <citation type="submission" date="2015-07" db="EMBL/GenBank/DDBJ databases">
        <title>Comparative genomics of the Sigatoka disease complex on banana suggests a link between parallel evolutionary changes in Pseudocercospora fijiensis and Pseudocercospora eumusae and increased virulence on the banana host.</title>
        <authorList>
            <person name="Chang T.-C."/>
            <person name="Salvucci A."/>
            <person name="Crous P.W."/>
            <person name="Stergiopoulos I."/>
        </authorList>
    </citation>
    <scope>NUCLEOTIDE SEQUENCE [LARGE SCALE GENOMIC DNA]</scope>
    <source>
        <strain evidence="2 3">CBS 116634</strain>
    </source>
</reference>
<dbReference type="EMBL" id="LFZO01000113">
    <property type="protein sequence ID" value="KXT13529.1"/>
    <property type="molecule type" value="Genomic_DNA"/>
</dbReference>
<proteinExistence type="predicted"/>
<dbReference type="AlphaFoldDB" id="A0A139IFR7"/>
<dbReference type="OrthoDB" id="240546at2759"/>
<organism evidence="2 3">
    <name type="scientific">Pseudocercospora musae</name>
    <dbReference type="NCBI Taxonomy" id="113226"/>
    <lineage>
        <taxon>Eukaryota</taxon>
        <taxon>Fungi</taxon>
        <taxon>Dikarya</taxon>
        <taxon>Ascomycota</taxon>
        <taxon>Pezizomycotina</taxon>
        <taxon>Dothideomycetes</taxon>
        <taxon>Dothideomycetidae</taxon>
        <taxon>Mycosphaerellales</taxon>
        <taxon>Mycosphaerellaceae</taxon>
        <taxon>Pseudocercospora</taxon>
    </lineage>
</organism>
<dbReference type="Proteomes" id="UP000073492">
    <property type="component" value="Unassembled WGS sequence"/>
</dbReference>
<protein>
    <submittedName>
        <fullName evidence="2">Uncharacterized protein</fullName>
    </submittedName>
</protein>
<name>A0A139IFR7_9PEZI</name>
<accession>A0A139IFR7</accession>
<gene>
    <name evidence="2" type="ORF">AC579_4151</name>
</gene>
<evidence type="ECO:0000313" key="3">
    <source>
        <dbReference type="Proteomes" id="UP000073492"/>
    </source>
</evidence>
<keyword evidence="3" id="KW-1185">Reference proteome</keyword>